<name>A0ACA9NJK3_9GLOM</name>
<accession>A0ACA9NJK3</accession>
<keyword evidence="2" id="KW-1185">Reference proteome</keyword>
<sequence length="197" mass="22853">MFSAIASASSAILCTSQDINIESNNLFSNNSEHNEILESEKKYEECNIEDNDEYNDDFNEKDNWEHNDKYNDKYNEDSEEESEMYNNENDNEGYNININEGYNEDYEECSNVYSEKSSEEFDKNLDENPDFDAAFNEILKTLEISGITLHKLQNLLGDLVSFRPTLVDCCINSCVAFTNELINMSCCPECNEPRYKF</sequence>
<dbReference type="Proteomes" id="UP000789366">
    <property type="component" value="Unassembled WGS sequence"/>
</dbReference>
<protein>
    <submittedName>
        <fullName evidence="1">8294_t:CDS:1</fullName>
    </submittedName>
</protein>
<proteinExistence type="predicted"/>
<evidence type="ECO:0000313" key="1">
    <source>
        <dbReference type="EMBL" id="CAG8658867.1"/>
    </source>
</evidence>
<feature type="non-terminal residue" evidence="1">
    <location>
        <position position="197"/>
    </location>
</feature>
<organism evidence="1 2">
    <name type="scientific">Cetraspora pellucida</name>
    <dbReference type="NCBI Taxonomy" id="1433469"/>
    <lineage>
        <taxon>Eukaryota</taxon>
        <taxon>Fungi</taxon>
        <taxon>Fungi incertae sedis</taxon>
        <taxon>Mucoromycota</taxon>
        <taxon>Glomeromycotina</taxon>
        <taxon>Glomeromycetes</taxon>
        <taxon>Diversisporales</taxon>
        <taxon>Gigasporaceae</taxon>
        <taxon>Cetraspora</taxon>
    </lineage>
</organism>
<reference evidence="1" key="1">
    <citation type="submission" date="2021-06" db="EMBL/GenBank/DDBJ databases">
        <authorList>
            <person name="Kallberg Y."/>
            <person name="Tangrot J."/>
            <person name="Rosling A."/>
        </authorList>
    </citation>
    <scope>NUCLEOTIDE SEQUENCE</scope>
    <source>
        <strain evidence="1">28 12/20/2015</strain>
    </source>
</reference>
<gene>
    <name evidence="1" type="ORF">SPELUC_LOCUS9192</name>
</gene>
<dbReference type="EMBL" id="CAJVPW010015096">
    <property type="protein sequence ID" value="CAG8658867.1"/>
    <property type="molecule type" value="Genomic_DNA"/>
</dbReference>
<evidence type="ECO:0000313" key="2">
    <source>
        <dbReference type="Proteomes" id="UP000789366"/>
    </source>
</evidence>
<comment type="caution">
    <text evidence="1">The sequence shown here is derived from an EMBL/GenBank/DDBJ whole genome shotgun (WGS) entry which is preliminary data.</text>
</comment>